<dbReference type="AlphaFoldDB" id="A0A381PML8"/>
<dbReference type="Gene3D" id="3.30.300.30">
    <property type="match status" value="1"/>
</dbReference>
<feature type="non-terminal residue" evidence="5">
    <location>
        <position position="1"/>
    </location>
</feature>
<dbReference type="InterPro" id="IPR042099">
    <property type="entry name" value="ANL_N_sf"/>
</dbReference>
<evidence type="ECO:0000259" key="3">
    <source>
        <dbReference type="Pfam" id="PF00501"/>
    </source>
</evidence>
<dbReference type="InterPro" id="IPR020845">
    <property type="entry name" value="AMP-binding_CS"/>
</dbReference>
<dbReference type="InterPro" id="IPR025110">
    <property type="entry name" value="AMP-bd_C"/>
</dbReference>
<gene>
    <name evidence="5" type="ORF">METZ01_LOCUS20582</name>
</gene>
<reference evidence="5" key="1">
    <citation type="submission" date="2018-05" db="EMBL/GenBank/DDBJ databases">
        <authorList>
            <person name="Lanie J.A."/>
            <person name="Ng W.-L."/>
            <person name="Kazmierczak K.M."/>
            <person name="Andrzejewski T.M."/>
            <person name="Davidsen T.M."/>
            <person name="Wayne K.J."/>
            <person name="Tettelin H."/>
            <person name="Glass J.I."/>
            <person name="Rusch D."/>
            <person name="Podicherti R."/>
            <person name="Tsui H.-C.T."/>
            <person name="Winkler M.E."/>
        </authorList>
    </citation>
    <scope>NUCLEOTIDE SEQUENCE</scope>
</reference>
<accession>A0A381PML8</accession>
<dbReference type="EMBL" id="UINC01001019">
    <property type="protein sequence ID" value="SUZ67728.1"/>
    <property type="molecule type" value="Genomic_DNA"/>
</dbReference>
<evidence type="ECO:0000313" key="5">
    <source>
        <dbReference type="EMBL" id="SUZ67728.1"/>
    </source>
</evidence>
<dbReference type="PROSITE" id="PS00455">
    <property type="entry name" value="AMP_BINDING"/>
    <property type="match status" value="1"/>
</dbReference>
<organism evidence="5">
    <name type="scientific">marine metagenome</name>
    <dbReference type="NCBI Taxonomy" id="408172"/>
    <lineage>
        <taxon>unclassified sequences</taxon>
        <taxon>metagenomes</taxon>
        <taxon>ecological metagenomes</taxon>
    </lineage>
</organism>
<name>A0A381PML8_9ZZZZ</name>
<evidence type="ECO:0000256" key="1">
    <source>
        <dbReference type="ARBA" id="ARBA00006432"/>
    </source>
</evidence>
<proteinExistence type="inferred from homology"/>
<keyword evidence="2" id="KW-0436">Ligase</keyword>
<dbReference type="Pfam" id="PF00501">
    <property type="entry name" value="AMP-binding"/>
    <property type="match status" value="1"/>
</dbReference>
<dbReference type="PANTHER" id="PTHR43201">
    <property type="entry name" value="ACYL-COA SYNTHETASE"/>
    <property type="match status" value="1"/>
</dbReference>
<feature type="domain" description="AMP-binding enzyme C-terminal" evidence="4">
    <location>
        <begin position="418"/>
        <end position="494"/>
    </location>
</feature>
<protein>
    <recommendedName>
        <fullName evidence="6">AMP-dependent synthetase/ligase domain-containing protein</fullName>
    </recommendedName>
</protein>
<dbReference type="SUPFAM" id="SSF56801">
    <property type="entry name" value="Acetyl-CoA synthetase-like"/>
    <property type="match status" value="1"/>
</dbReference>
<comment type="similarity">
    <text evidence="1">Belongs to the ATP-dependent AMP-binding enzyme family.</text>
</comment>
<dbReference type="GO" id="GO:0031956">
    <property type="term" value="F:medium-chain fatty acid-CoA ligase activity"/>
    <property type="evidence" value="ECO:0007669"/>
    <property type="project" value="TreeGrafter"/>
</dbReference>
<sequence length="521" mass="56081">VPAFIEELGLEPGLVAVTGPESRLTWGEVDLVLNRCANVLLEADLGPFRRTAVFAENSCETAMAHLAGLFGGASTVPVNFHLNASEAAYILRDSCAAVVFAGPETVGRAVEAARLAEVPTVVAWGDYEAAGVLSWDEWLESGSDSPPPDDVRPLPNMLYTSGTTGVPKGTELPPTMFAGGSTVREHLEALGRSRYAKLGTHLVLGPMYHTGPLSGVRSLLAGVASVVMGRFKAEETLRAISDHRVESTLMVPTHFIRLLDLPSKIREQHDASSIRLVVHTGSKCPVEVKRAMIEWWGPVFVEAYGATEVGTTCSITSEEWLKHPGSVGRAVPPFTSLILDDQGNEAPPGTEGRLFFRDSTGRGVVYANDPGRSAAAHLEPGVFTLGEVGHVDEDGYVYIDDRVSDMVVSGGVNLYPAEAEQVLVGHPDVADVACIGVPHREMGEELKALVVLADPGKWVGEGELLDYCRLQLSHHKCPRSVTLVEDLGRTTMGKIDKRKLRSPWWDKPAKDSDRGTGRTRG</sequence>
<evidence type="ECO:0008006" key="6">
    <source>
        <dbReference type="Google" id="ProtNLM"/>
    </source>
</evidence>
<evidence type="ECO:0000259" key="4">
    <source>
        <dbReference type="Pfam" id="PF13193"/>
    </source>
</evidence>
<dbReference type="InterPro" id="IPR000873">
    <property type="entry name" value="AMP-dep_synth/lig_dom"/>
</dbReference>
<feature type="domain" description="AMP-dependent synthetase/ligase" evidence="3">
    <location>
        <begin position="12"/>
        <end position="358"/>
    </location>
</feature>
<dbReference type="Pfam" id="PF13193">
    <property type="entry name" value="AMP-binding_C"/>
    <property type="match status" value="1"/>
</dbReference>
<dbReference type="GO" id="GO:0006631">
    <property type="term" value="P:fatty acid metabolic process"/>
    <property type="evidence" value="ECO:0007669"/>
    <property type="project" value="TreeGrafter"/>
</dbReference>
<evidence type="ECO:0000256" key="2">
    <source>
        <dbReference type="ARBA" id="ARBA00022598"/>
    </source>
</evidence>
<dbReference type="Gene3D" id="3.40.50.12780">
    <property type="entry name" value="N-terminal domain of ligase-like"/>
    <property type="match status" value="1"/>
</dbReference>
<dbReference type="PANTHER" id="PTHR43201:SF5">
    <property type="entry name" value="MEDIUM-CHAIN ACYL-COA LIGASE ACSF2, MITOCHONDRIAL"/>
    <property type="match status" value="1"/>
</dbReference>
<dbReference type="InterPro" id="IPR045851">
    <property type="entry name" value="AMP-bd_C_sf"/>
</dbReference>